<dbReference type="InterPro" id="IPR011333">
    <property type="entry name" value="SKP1/BTB/POZ_sf"/>
</dbReference>
<evidence type="ECO:0000256" key="3">
    <source>
        <dbReference type="SAM" id="MobiDB-lite"/>
    </source>
</evidence>
<dbReference type="SUPFAM" id="SSF53474">
    <property type="entry name" value="alpha/beta-Hydrolases"/>
    <property type="match status" value="1"/>
</dbReference>
<organism evidence="6 7">
    <name type="scientific">Hymenoscyphus albidus</name>
    <dbReference type="NCBI Taxonomy" id="595503"/>
    <lineage>
        <taxon>Eukaryota</taxon>
        <taxon>Fungi</taxon>
        <taxon>Dikarya</taxon>
        <taxon>Ascomycota</taxon>
        <taxon>Pezizomycotina</taxon>
        <taxon>Leotiomycetes</taxon>
        <taxon>Helotiales</taxon>
        <taxon>Helotiaceae</taxon>
        <taxon>Hymenoscyphus</taxon>
    </lineage>
</organism>
<dbReference type="OrthoDB" id="2414723at2759"/>
<accession>A0A9N9LB94</accession>
<evidence type="ECO:0000313" key="7">
    <source>
        <dbReference type="Proteomes" id="UP000701801"/>
    </source>
</evidence>
<dbReference type="InterPro" id="IPR029058">
    <property type="entry name" value="AB_hydrolase_fold"/>
</dbReference>
<gene>
    <name evidence="6" type="ORF">HYALB_00004914</name>
</gene>
<proteinExistence type="inferred from homology"/>
<dbReference type="Gene3D" id="3.40.50.1820">
    <property type="entry name" value="alpha/beta hydrolase"/>
    <property type="match status" value="1"/>
</dbReference>
<dbReference type="EMBL" id="CAJVRM010000033">
    <property type="protein sequence ID" value="CAG8972050.1"/>
    <property type="molecule type" value="Genomic_DNA"/>
</dbReference>
<feature type="domain" description="Carboxylesterase type B" evidence="5">
    <location>
        <begin position="33"/>
        <end position="371"/>
    </location>
</feature>
<evidence type="ECO:0000256" key="2">
    <source>
        <dbReference type="ARBA" id="ARBA00022801"/>
    </source>
</evidence>
<keyword evidence="4" id="KW-0732">Signal</keyword>
<dbReference type="SUPFAM" id="SSF54695">
    <property type="entry name" value="POZ domain"/>
    <property type="match status" value="2"/>
</dbReference>
<feature type="chain" id="PRO_5040168056" description="Carboxylesterase type B domain-containing protein" evidence="4">
    <location>
        <begin position="18"/>
        <end position="1112"/>
    </location>
</feature>
<reference evidence="6" key="1">
    <citation type="submission" date="2021-07" db="EMBL/GenBank/DDBJ databases">
        <authorList>
            <person name="Durling M."/>
        </authorList>
    </citation>
    <scope>NUCLEOTIDE SEQUENCE</scope>
</reference>
<dbReference type="Gene3D" id="3.30.710.10">
    <property type="entry name" value="Potassium Channel Kv1.1, Chain A"/>
    <property type="match status" value="2"/>
</dbReference>
<dbReference type="Pfam" id="PF00135">
    <property type="entry name" value="COesterase"/>
    <property type="match status" value="1"/>
</dbReference>
<feature type="region of interest" description="Disordered" evidence="3">
    <location>
        <begin position="518"/>
        <end position="564"/>
    </location>
</feature>
<evidence type="ECO:0000259" key="5">
    <source>
        <dbReference type="Pfam" id="PF00135"/>
    </source>
</evidence>
<dbReference type="PANTHER" id="PTHR31758">
    <property type="entry name" value="BTB/POZ DOMAIN-CONTAINING PROTEIN YLR108C"/>
    <property type="match status" value="1"/>
</dbReference>
<evidence type="ECO:0000256" key="4">
    <source>
        <dbReference type="SAM" id="SignalP"/>
    </source>
</evidence>
<feature type="region of interest" description="Disordered" evidence="3">
    <location>
        <begin position="1031"/>
        <end position="1055"/>
    </location>
</feature>
<name>A0A9N9LB94_9HELO</name>
<dbReference type="InterPro" id="IPR002018">
    <property type="entry name" value="CarbesteraseB"/>
</dbReference>
<comment type="caution">
    <text evidence="6">The sequence shown here is derived from an EMBL/GenBank/DDBJ whole genome shotgun (WGS) entry which is preliminary data.</text>
</comment>
<feature type="region of interest" description="Disordered" evidence="3">
    <location>
        <begin position="585"/>
        <end position="627"/>
    </location>
</feature>
<dbReference type="PANTHER" id="PTHR31758:SF2">
    <property type="entry name" value="BTB_POZ DOMAIN-CONTAINING PROTEIN YLR108C"/>
    <property type="match status" value="1"/>
</dbReference>
<evidence type="ECO:0000313" key="6">
    <source>
        <dbReference type="EMBL" id="CAG8972050.1"/>
    </source>
</evidence>
<dbReference type="AlphaFoldDB" id="A0A9N9LB94"/>
<feature type="signal peptide" evidence="4">
    <location>
        <begin position="1"/>
        <end position="17"/>
    </location>
</feature>
<comment type="similarity">
    <text evidence="1">Belongs to the type-B carboxylesterase/lipase family.</text>
</comment>
<evidence type="ECO:0000256" key="1">
    <source>
        <dbReference type="ARBA" id="ARBA00005964"/>
    </source>
</evidence>
<dbReference type="Proteomes" id="UP000701801">
    <property type="component" value="Unassembled WGS sequence"/>
</dbReference>
<protein>
    <recommendedName>
        <fullName evidence="5">Carboxylesterase type B domain-containing protein</fullName>
    </recommendedName>
</protein>
<sequence>MKSPVFLQLCVAALTLAGPLTDRQATSNWTIGQTVQTSSGPVAGHAARNQSGVSEYLGIPFAQPPIGNLRFAAPVKYTGSATLNGTSFGFSCPIQVTNSTSVPNVALANVTAAGVAYLASSQPRSRFDEDCLTLNVWTKPQTGEAKKAVLVWIYGGAFKGGSSSIALYDGANIADQEDVIVVSFNYRLSIFGFSGDPGGPGNVAFLDQRLAIEWVRDNIANFGGDASRITIFGQSAGAASVDFYSYAWRSDPIAAGFISESGTVFSWSLPASKAVASKAWFDTVSNAGCGNASSDNATIISCMQSKSTTEIFNALPVVTGTGVVLGSFGPSVDDTVVFANYTSRAPAALPLLIGSNDYEAGLFRTQFALNNITYSDADWDAFNLQAFTCPAGIRANASIAEKIPTFRYRYMGEFPNIRISAESGAYHGAELPILFNTAPTNPPSTAEEVSIGNYMRGAWATFAKDPAKGLTNYGWPAYGTGDSLVRLGYNNLTGTNAVNPSVYDAECVNFNVSSSDYQGLSGSSGAGTPTTPTVNPGSGGSPTSSPTSTASSSAGTKKSASLFRAERRNSVGSGWEENFWLMATSNGGTGGREGRVPGTTGSMTILTGREDTVTPNPPGILRDPTIAPRKLNTDIPDILPHERVFHIQIGSELFRLSGASISSDAPSYFSQFFQCQLKTAEESGEESTGVRTLYIDRDPVTFRDISLHLLGYHVAPKNGSHFVKLFADAQFYSLPRLISQLYEESIFISIGHRDFQIPKEIFSDPGNSPNYFSLGFGVFFTTPTEVFPGLNRDGLLRPPSILPPAVPNRSAEIFSEILHLLRGYPLHIRNENHRAELLRDCKYFHLKGLEQKLIRHSISYNLARRKSEITLRLEDVRQSGISVVTDAGQSPPPTTPATDLLPNARPGLIGYVNYARPFVDPKAYELVLEIGDECTKLHFNSHPASNTTTMRAEFFGDGKTRISRLFEVIATKLNLSTSQPLGLLMKNGGAASQPASPGNTPLSHEGDLVRCIMGDEAWVCLDGKEWKGRGEEDGSIASLSMEDDHPRLPKRRRTDGSLVEEHQRWIVKTGQWRLKVQQNHSLGGKECVLVAVKLDAVSGELGRNAQRGFLGS</sequence>
<dbReference type="PROSITE" id="PS00122">
    <property type="entry name" value="CARBOXYLESTERASE_B_1"/>
    <property type="match status" value="1"/>
</dbReference>
<keyword evidence="7" id="KW-1185">Reference proteome</keyword>
<dbReference type="InterPro" id="IPR019826">
    <property type="entry name" value="Carboxylesterase_B_AS"/>
</dbReference>
<keyword evidence="2" id="KW-0378">Hydrolase</keyword>
<feature type="compositionally biased region" description="Low complexity" evidence="3">
    <location>
        <begin position="518"/>
        <end position="561"/>
    </location>
</feature>
<dbReference type="GO" id="GO:0016787">
    <property type="term" value="F:hydrolase activity"/>
    <property type="evidence" value="ECO:0007669"/>
    <property type="project" value="UniProtKB-KW"/>
</dbReference>